<dbReference type="EMBL" id="FO904937">
    <property type="protein sequence ID" value="CDP25166.1"/>
    <property type="molecule type" value="Genomic_DNA"/>
</dbReference>
<keyword evidence="1" id="KW-0472">Membrane</keyword>
<reference evidence="2 3" key="1">
    <citation type="journal article" date="2008" name="Genome Biol.">
        <title>The genome sequence of the model ascomycete fungus Podospora anserina.</title>
        <authorList>
            <person name="Espagne E."/>
            <person name="Lespinet O."/>
            <person name="Malagnac F."/>
            <person name="Da Silva C."/>
            <person name="Jaillon O."/>
            <person name="Porcel B.M."/>
            <person name="Couloux A."/>
            <person name="Aury J.-M."/>
            <person name="Segurens B."/>
            <person name="Poulain J."/>
            <person name="Anthouard V."/>
            <person name="Grossetete S."/>
            <person name="Khalili H."/>
            <person name="Coppin E."/>
            <person name="Dequard-Chablat M."/>
            <person name="Picard M."/>
            <person name="Contamine V."/>
            <person name="Arnaise S."/>
            <person name="Bourdais A."/>
            <person name="Berteaux-Lecellier V."/>
            <person name="Gautheret D."/>
            <person name="de Vries R.P."/>
            <person name="Battaglia E."/>
            <person name="Coutinho P.M."/>
            <person name="Danchin E.G.J."/>
            <person name="Henrissat B."/>
            <person name="El Khoury R."/>
            <person name="Sainsard-Chanet A."/>
            <person name="Boivin A."/>
            <person name="Pinan-Lucarre B."/>
            <person name="Sellem C.H."/>
            <person name="Debuchy R."/>
            <person name="Wincker P."/>
            <person name="Weissenbach J."/>
            <person name="Silar P."/>
        </authorList>
    </citation>
    <scope>NUCLEOTIDE SEQUENCE [LARGE SCALE GENOMIC DNA]</scope>
    <source>
        <strain evidence="3">S / ATCC MYA-4624 / DSM 980 / FGSC 10383</strain>
    </source>
</reference>
<organism evidence="2 3">
    <name type="scientific">Podospora anserina (strain S / ATCC MYA-4624 / DSM 980 / FGSC 10383)</name>
    <name type="common">Pleurage anserina</name>
    <dbReference type="NCBI Taxonomy" id="515849"/>
    <lineage>
        <taxon>Eukaryota</taxon>
        <taxon>Fungi</taxon>
        <taxon>Dikarya</taxon>
        <taxon>Ascomycota</taxon>
        <taxon>Pezizomycotina</taxon>
        <taxon>Sordariomycetes</taxon>
        <taxon>Sordariomycetidae</taxon>
        <taxon>Sordariales</taxon>
        <taxon>Podosporaceae</taxon>
        <taxon>Podospora</taxon>
        <taxon>Podospora anserina</taxon>
    </lineage>
</organism>
<protein>
    <submittedName>
        <fullName evidence="2">Uncharacterized protein</fullName>
    </submittedName>
</protein>
<dbReference type="Proteomes" id="UP000001197">
    <property type="component" value="Chromosome 2"/>
</dbReference>
<dbReference type="InParanoid" id="A0A090CBQ8"/>
<evidence type="ECO:0000313" key="3">
    <source>
        <dbReference type="Proteomes" id="UP000001197"/>
    </source>
</evidence>
<evidence type="ECO:0000313" key="2">
    <source>
        <dbReference type="EMBL" id="CDP25166.1"/>
    </source>
</evidence>
<keyword evidence="1" id="KW-0812">Transmembrane</keyword>
<keyword evidence="1" id="KW-1133">Transmembrane helix</keyword>
<proteinExistence type="predicted"/>
<accession>A0A090CBQ8</accession>
<reference evidence="3" key="2">
    <citation type="journal article" date="2014" name="Genetics">
        <title>Maintaining two mating types: Structure of the mating type locus and its role in heterokaryosis in Podospora anserina.</title>
        <authorList>
            <person name="Grognet P."/>
            <person name="Bidard F."/>
            <person name="Kuchly C."/>
            <person name="Tong L.C.H."/>
            <person name="Coppin E."/>
            <person name="Benkhali J.A."/>
            <person name="Couloux A."/>
            <person name="Wincker P."/>
            <person name="Debuchy R."/>
            <person name="Silar P."/>
        </authorList>
    </citation>
    <scope>GENOME REANNOTATION</scope>
    <source>
        <strain evidence="3">S / ATCC MYA-4624 / DSM 980 / FGSC 10383</strain>
    </source>
</reference>
<dbReference type="AlphaFoldDB" id="A0A090CBQ8"/>
<keyword evidence="3" id="KW-1185">Reference proteome</keyword>
<evidence type="ECO:0000256" key="1">
    <source>
        <dbReference type="SAM" id="Phobius"/>
    </source>
</evidence>
<feature type="transmembrane region" description="Helical" evidence="1">
    <location>
        <begin position="20"/>
        <end position="38"/>
    </location>
</feature>
<name>A0A090CBQ8_PODAN</name>
<sequence length="97" mass="11123">MFTLLTCKTGNIYKYTFPLSYLFFLSLSLSLSFSIGNLQKYPISPFFVHSPLPLRPPPTINQSQNKTAPIIHPSIHTIPNIPIQTPHTKKQQLEKNW</sequence>